<dbReference type="AlphaFoldDB" id="A0A1G2G8B9"/>
<accession>A0A1G2G8B9</accession>
<dbReference type="EMBL" id="MHNN01000009">
    <property type="protein sequence ID" value="OGZ46504.1"/>
    <property type="molecule type" value="Genomic_DNA"/>
</dbReference>
<evidence type="ECO:0000313" key="1">
    <source>
        <dbReference type="EMBL" id="OGZ46504.1"/>
    </source>
</evidence>
<reference evidence="1 2" key="1">
    <citation type="journal article" date="2016" name="Nat. Commun.">
        <title>Thousands of microbial genomes shed light on interconnected biogeochemical processes in an aquifer system.</title>
        <authorList>
            <person name="Anantharaman K."/>
            <person name="Brown C.T."/>
            <person name="Hug L.A."/>
            <person name="Sharon I."/>
            <person name="Castelle C.J."/>
            <person name="Probst A.J."/>
            <person name="Thomas B.C."/>
            <person name="Singh A."/>
            <person name="Wilkins M.J."/>
            <person name="Karaoz U."/>
            <person name="Brodie E.L."/>
            <person name="Williams K.H."/>
            <person name="Hubbard S.S."/>
            <person name="Banfield J.F."/>
        </authorList>
    </citation>
    <scope>NUCLEOTIDE SEQUENCE [LARGE SCALE GENOMIC DNA]</scope>
</reference>
<sequence length="309" mass="33885">MQGVERSHLNAAISAALKAYYDFREATIEDALRPIATYGKKDTLGMDAGPEITICGELAQYDSGAVVVTEEIGSKEILLSDTFRPNDPQTFRTVFISDPTDRSNQLKAFLTQFPRERTIGSILGESDSVTEWEKNFGAPATITGATSAISCIRRGVPIFAVIVNYITKELVVSCAAGNKILKLPDKLTSAIDLEYVQMKGKIISFPGIGENIRNMRKFVTFLGDVGKIGYKENFLDSGLVGEDQLSDFLHYDKPGGPSRALYLSSLQPHTLPIGFILANGEKIGEWIHWLSFVQFALSQHDNSQPALVS</sequence>
<dbReference type="Proteomes" id="UP000176576">
    <property type="component" value="Unassembled WGS sequence"/>
</dbReference>
<gene>
    <name evidence="1" type="ORF">A3J54_01985</name>
</gene>
<protein>
    <submittedName>
        <fullName evidence="1">Uncharacterized protein</fullName>
    </submittedName>
</protein>
<proteinExistence type="predicted"/>
<evidence type="ECO:0000313" key="2">
    <source>
        <dbReference type="Proteomes" id="UP000176576"/>
    </source>
</evidence>
<comment type="caution">
    <text evidence="1">The sequence shown here is derived from an EMBL/GenBank/DDBJ whole genome shotgun (WGS) entry which is preliminary data.</text>
</comment>
<organism evidence="1 2">
    <name type="scientific">Candidatus Ryanbacteria bacterium RIFCSPHIGHO2_02_FULL_45_13b</name>
    <dbReference type="NCBI Taxonomy" id="1802117"/>
    <lineage>
        <taxon>Bacteria</taxon>
        <taxon>Candidatus Ryaniibacteriota</taxon>
    </lineage>
</organism>
<dbReference type="STRING" id="1802117.A3J54_01985"/>
<name>A0A1G2G8B9_9BACT</name>